<dbReference type="InterPro" id="IPR021617">
    <property type="entry name" value="DUF3231"/>
</dbReference>
<proteinExistence type="predicted"/>
<gene>
    <name evidence="1" type="ORF">BG04_4097</name>
</gene>
<dbReference type="HOGENOM" id="CLU_068841_0_0_9"/>
<evidence type="ECO:0000313" key="1">
    <source>
        <dbReference type="EMBL" id="AJI22700.1"/>
    </source>
</evidence>
<evidence type="ECO:0008006" key="3">
    <source>
        <dbReference type="Google" id="ProtNLM"/>
    </source>
</evidence>
<evidence type="ECO:0000313" key="2">
    <source>
        <dbReference type="Proteomes" id="UP000031829"/>
    </source>
</evidence>
<protein>
    <recommendedName>
        <fullName evidence="3">DUF3231 family protein</fullName>
    </recommendedName>
</protein>
<dbReference type="KEGG" id="bmeg:BG04_4097"/>
<accession>A0A0B6ACN2</accession>
<dbReference type="AlphaFoldDB" id="A0A0B6ACN2"/>
<dbReference type="EMBL" id="CP009920">
    <property type="protein sequence ID" value="AJI22700.1"/>
    <property type="molecule type" value="Genomic_DNA"/>
</dbReference>
<dbReference type="Proteomes" id="UP000031829">
    <property type="component" value="Chromosome"/>
</dbReference>
<sequence length="333" mass="38001">MSRNNNRLTSSEITSLWVQYIRETMAICISKYVLATVKDSGIRSLFEFCLGLSEKHLKVLTKILNNENFPLPNGFTDKDVNLQASSLFTDSFWLQYIHDMTIHGLSGYGMSFSGSVRKDIRDHYYQCNIDAMDVYNKSIDILLSKGIYERDPYYSTPQNSEFITDLGYAMDILGKKRPLNTMEASNIYFNLRKSIAAKGIILGFQQVTKDKKAHKFMGDALNLYNKHIGIFSSILHEANLHSPGLLDTQVTNSKVAPFSDKLMLFHAGFMFNLAMIYYSNAMATSMRIDVITHCEASILRDLKLTISWGNIMIERGWIEKPPQANDRKELPHN</sequence>
<dbReference type="Pfam" id="PF11553">
    <property type="entry name" value="DUF3231"/>
    <property type="match status" value="2"/>
</dbReference>
<dbReference type="Gene3D" id="1.20.1260.10">
    <property type="match status" value="2"/>
</dbReference>
<organism evidence="1 2">
    <name type="scientific">Priestia megaterium (strain ATCC 14581 / DSM 32 / CCUG 1817 / JCM 2506 / NBRC 15308 / NCIMB 9376 / NCTC 10342 / NRRL B-14308 / VKM B-512 / Ford 19)</name>
    <name type="common">Bacillus megaterium</name>
    <dbReference type="NCBI Taxonomy" id="1348623"/>
    <lineage>
        <taxon>Bacteria</taxon>
        <taxon>Bacillati</taxon>
        <taxon>Bacillota</taxon>
        <taxon>Bacilli</taxon>
        <taxon>Bacillales</taxon>
        <taxon>Bacillaceae</taxon>
        <taxon>Priestia</taxon>
    </lineage>
</organism>
<dbReference type="GeneID" id="93642122"/>
<dbReference type="InterPro" id="IPR012347">
    <property type="entry name" value="Ferritin-like"/>
</dbReference>
<reference evidence="1 2" key="1">
    <citation type="journal article" date="2015" name="Genome Announc.">
        <title>Complete genome sequences for 35 biothreat assay-relevant bacillus species.</title>
        <authorList>
            <person name="Johnson S.L."/>
            <person name="Daligault H.E."/>
            <person name="Davenport K.W."/>
            <person name="Jaissle J."/>
            <person name="Frey K.G."/>
            <person name="Ladner J.T."/>
            <person name="Broomall S.M."/>
            <person name="Bishop-Lilly K.A."/>
            <person name="Bruce D.C."/>
            <person name="Gibbons H.S."/>
            <person name="Coyne S.R."/>
            <person name="Lo C.C."/>
            <person name="Meincke L."/>
            <person name="Munk A.C."/>
            <person name="Koroleva G.I."/>
            <person name="Rosenzweig C.N."/>
            <person name="Palacios G.F."/>
            <person name="Redden C.L."/>
            <person name="Minogue T.D."/>
            <person name="Chain P.S."/>
        </authorList>
    </citation>
    <scope>NUCLEOTIDE SEQUENCE [LARGE SCALE GENOMIC DNA]</scope>
    <source>
        <strain evidence="2">ATCC 14581 / DSM 32 / JCM 2506 / NBRC 15308 / NCIMB 9376 / NCTC 10342 / NRRL B-14308 / VKM B-512</strain>
    </source>
</reference>
<name>A0A0B6ACN2_PRIM2</name>
<dbReference type="RefSeq" id="WP_034652948.1">
    <property type="nucleotide sequence ID" value="NZ_BCVB01000026.1"/>
</dbReference>